<dbReference type="Pfam" id="PF02668">
    <property type="entry name" value="TauD"/>
    <property type="match status" value="1"/>
</dbReference>
<gene>
    <name evidence="3" type="ORF">H072_6029</name>
</gene>
<proteinExistence type="predicted"/>
<dbReference type="EMBL" id="AQGS01000434">
    <property type="protein sequence ID" value="EPS40150.1"/>
    <property type="molecule type" value="Genomic_DNA"/>
</dbReference>
<evidence type="ECO:0000259" key="2">
    <source>
        <dbReference type="Pfam" id="PF02668"/>
    </source>
</evidence>
<keyword evidence="4" id="KW-1185">Reference proteome</keyword>
<evidence type="ECO:0000256" key="1">
    <source>
        <dbReference type="ARBA" id="ARBA00023002"/>
    </source>
</evidence>
<dbReference type="eggNOG" id="ENOG502R4JR">
    <property type="taxonomic scope" value="Eukaryota"/>
</dbReference>
<dbReference type="OMA" id="RRYYVGF"/>
<feature type="domain" description="TauD/TfdA-like" evidence="2">
    <location>
        <begin position="121"/>
        <end position="376"/>
    </location>
</feature>
<dbReference type="STRING" id="1284197.S8AB13"/>
<keyword evidence="1" id="KW-0560">Oxidoreductase</keyword>
<dbReference type="InterPro" id="IPR003819">
    <property type="entry name" value="TauD/TfdA-like"/>
</dbReference>
<dbReference type="HOGENOM" id="CLU_041041_0_0_1"/>
<organism evidence="3 4">
    <name type="scientific">Dactylellina haptotyla (strain CBS 200.50)</name>
    <name type="common">Nematode-trapping fungus</name>
    <name type="synonym">Monacrosporium haptotylum</name>
    <dbReference type="NCBI Taxonomy" id="1284197"/>
    <lineage>
        <taxon>Eukaryota</taxon>
        <taxon>Fungi</taxon>
        <taxon>Dikarya</taxon>
        <taxon>Ascomycota</taxon>
        <taxon>Pezizomycotina</taxon>
        <taxon>Orbiliomycetes</taxon>
        <taxon>Orbiliales</taxon>
        <taxon>Orbiliaceae</taxon>
        <taxon>Dactylellina</taxon>
    </lineage>
</organism>
<dbReference type="SUPFAM" id="SSF51197">
    <property type="entry name" value="Clavaminate synthase-like"/>
    <property type="match status" value="1"/>
</dbReference>
<accession>S8AB13</accession>
<dbReference type="GO" id="GO:0016491">
    <property type="term" value="F:oxidoreductase activity"/>
    <property type="evidence" value="ECO:0007669"/>
    <property type="project" value="UniProtKB-KW"/>
</dbReference>
<sequence length="434" mass="48190">MAPAPYGQGAPITELKNYLKSLQQQQSVIKSTTSNVARINYVPCLEGYQEREELVKAHLSTKPQAQELPTGFPATVDGSLNWTSSDITKGDWLVRLSEDDVKSVETATKSYLGMHDTVNYVSQETFQISESLKVKMQQTVSNLYDRRGFAVIRGLDADKYTPLERVVIFLGLSSYVGSKLGMQTLSKSALAHLTNLRPLYAEGLIKSPGYTNVHMSFHNDTAHIIALFVAGVADNGGGSMVASSAKVYNELAAHKPHVIKTLSEDWKLNRFSTHDFDSEEYYQRPLLYHHAGRPILFVARRPFTGSNPGDSPRPLSLLQAEALDSVHFAAERHAARIQLQKGDIQFINNLAVVHSREEFRDASIGEGAERRHLIRAFIKNQERSYSLPRQLDGAFEEIYPEGVPASQYNYRIDPFNFSSISQGPPATSPSGTNG</sequence>
<dbReference type="InterPro" id="IPR042098">
    <property type="entry name" value="TauD-like_sf"/>
</dbReference>
<dbReference type="Proteomes" id="UP000015100">
    <property type="component" value="Unassembled WGS sequence"/>
</dbReference>
<reference evidence="3 4" key="1">
    <citation type="journal article" date="2013" name="PLoS Genet.">
        <title>Genomic mechanisms accounting for the adaptation to parasitism in nematode-trapping fungi.</title>
        <authorList>
            <person name="Meerupati T."/>
            <person name="Andersson K.M."/>
            <person name="Friman E."/>
            <person name="Kumar D."/>
            <person name="Tunlid A."/>
            <person name="Ahren D."/>
        </authorList>
    </citation>
    <scope>NUCLEOTIDE SEQUENCE [LARGE SCALE GENOMIC DNA]</scope>
    <source>
        <strain evidence="3 4">CBS 200.50</strain>
    </source>
</reference>
<dbReference type="InterPro" id="IPR050411">
    <property type="entry name" value="AlphaKG_dependent_hydroxylases"/>
</dbReference>
<dbReference type="PANTHER" id="PTHR10696">
    <property type="entry name" value="GAMMA-BUTYROBETAINE HYDROXYLASE-RELATED"/>
    <property type="match status" value="1"/>
</dbReference>
<dbReference type="AlphaFoldDB" id="S8AB13"/>
<name>S8AB13_DACHA</name>
<reference evidence="4" key="2">
    <citation type="submission" date="2013-04" db="EMBL/GenBank/DDBJ databases">
        <title>Genomic mechanisms accounting for the adaptation to parasitism in nematode-trapping fungi.</title>
        <authorList>
            <person name="Ahren D.G."/>
        </authorList>
    </citation>
    <scope>NUCLEOTIDE SEQUENCE [LARGE SCALE GENOMIC DNA]</scope>
    <source>
        <strain evidence="4">CBS 200.50</strain>
    </source>
</reference>
<evidence type="ECO:0000313" key="4">
    <source>
        <dbReference type="Proteomes" id="UP000015100"/>
    </source>
</evidence>
<dbReference type="PANTHER" id="PTHR10696:SF49">
    <property type="entry name" value="TAUD_TFDA-LIKE DOMAIN-CONTAINING PROTEIN"/>
    <property type="match status" value="1"/>
</dbReference>
<dbReference type="Gene3D" id="3.60.130.10">
    <property type="entry name" value="Clavaminate synthase-like"/>
    <property type="match status" value="1"/>
</dbReference>
<comment type="caution">
    <text evidence="3">The sequence shown here is derived from an EMBL/GenBank/DDBJ whole genome shotgun (WGS) entry which is preliminary data.</text>
</comment>
<evidence type="ECO:0000313" key="3">
    <source>
        <dbReference type="EMBL" id="EPS40150.1"/>
    </source>
</evidence>
<protein>
    <recommendedName>
        <fullName evidence="2">TauD/TfdA-like domain-containing protein</fullName>
    </recommendedName>
</protein>
<dbReference type="OrthoDB" id="272271at2759"/>